<organism evidence="2 3">
    <name type="scientific">Chionoecetes opilio</name>
    <name type="common">Atlantic snow crab</name>
    <name type="synonym">Cancer opilio</name>
    <dbReference type="NCBI Taxonomy" id="41210"/>
    <lineage>
        <taxon>Eukaryota</taxon>
        <taxon>Metazoa</taxon>
        <taxon>Ecdysozoa</taxon>
        <taxon>Arthropoda</taxon>
        <taxon>Crustacea</taxon>
        <taxon>Multicrustacea</taxon>
        <taxon>Malacostraca</taxon>
        <taxon>Eumalacostraca</taxon>
        <taxon>Eucarida</taxon>
        <taxon>Decapoda</taxon>
        <taxon>Pleocyemata</taxon>
        <taxon>Brachyura</taxon>
        <taxon>Eubrachyura</taxon>
        <taxon>Majoidea</taxon>
        <taxon>Majidae</taxon>
        <taxon>Chionoecetes</taxon>
    </lineage>
</organism>
<dbReference type="Proteomes" id="UP000770661">
    <property type="component" value="Unassembled WGS sequence"/>
</dbReference>
<evidence type="ECO:0000313" key="2">
    <source>
        <dbReference type="EMBL" id="KAG0712906.1"/>
    </source>
</evidence>
<feature type="compositionally biased region" description="Basic and acidic residues" evidence="1">
    <location>
        <begin position="81"/>
        <end position="109"/>
    </location>
</feature>
<name>A0A8J5CH66_CHIOP</name>
<gene>
    <name evidence="2" type="ORF">GWK47_017387</name>
</gene>
<keyword evidence="3" id="KW-1185">Reference proteome</keyword>
<comment type="caution">
    <text evidence="2">The sequence shown here is derived from an EMBL/GenBank/DDBJ whole genome shotgun (WGS) entry which is preliminary data.</text>
</comment>
<evidence type="ECO:0000256" key="1">
    <source>
        <dbReference type="SAM" id="MobiDB-lite"/>
    </source>
</evidence>
<evidence type="ECO:0000313" key="3">
    <source>
        <dbReference type="Proteomes" id="UP000770661"/>
    </source>
</evidence>
<proteinExistence type="predicted"/>
<dbReference type="AlphaFoldDB" id="A0A8J5CH66"/>
<accession>A0A8J5CH66</accession>
<dbReference type="EMBL" id="JACEEZ010021999">
    <property type="protein sequence ID" value="KAG0712906.1"/>
    <property type="molecule type" value="Genomic_DNA"/>
</dbReference>
<protein>
    <submittedName>
        <fullName evidence="2">Uncharacterized protein</fullName>
    </submittedName>
</protein>
<sequence>MVASHEPSKKHRKKGIEIARMKEECSRGPGVPFGTWPSPSDALDRMTVLRRTKPFSQPAGQDRAYLRPWRALDYAQLRPKRGQDGEGAGRRDEEGALEGGEKPDLRRTV</sequence>
<reference evidence="2" key="1">
    <citation type="submission" date="2020-07" db="EMBL/GenBank/DDBJ databases">
        <title>The High-quality genome of the commercially important snow crab, Chionoecetes opilio.</title>
        <authorList>
            <person name="Jeong J.-H."/>
            <person name="Ryu S."/>
        </authorList>
    </citation>
    <scope>NUCLEOTIDE SEQUENCE</scope>
    <source>
        <strain evidence="2">MADBK_172401_WGS</strain>
        <tissue evidence="2">Digestive gland</tissue>
    </source>
</reference>
<feature type="region of interest" description="Disordered" evidence="1">
    <location>
        <begin position="75"/>
        <end position="109"/>
    </location>
</feature>